<feature type="compositionally biased region" description="Polar residues" evidence="1">
    <location>
        <begin position="976"/>
        <end position="985"/>
    </location>
</feature>
<feature type="compositionally biased region" description="Basic and acidic residues" evidence="1">
    <location>
        <begin position="739"/>
        <end position="756"/>
    </location>
</feature>
<feature type="region of interest" description="Disordered" evidence="1">
    <location>
        <begin position="976"/>
        <end position="996"/>
    </location>
</feature>
<feature type="region of interest" description="Disordered" evidence="1">
    <location>
        <begin position="1021"/>
        <end position="1125"/>
    </location>
</feature>
<dbReference type="GeneID" id="9537248"/>
<evidence type="ECO:0000313" key="2">
    <source>
        <dbReference type="EMBL" id="EEY21368.1"/>
    </source>
</evidence>
<feature type="compositionally biased region" description="Polar residues" evidence="1">
    <location>
        <begin position="856"/>
        <end position="880"/>
    </location>
</feature>
<feature type="region of interest" description="Disordered" evidence="1">
    <location>
        <begin position="321"/>
        <end position="551"/>
    </location>
</feature>
<dbReference type="eggNOG" id="ENOG502R8G9">
    <property type="taxonomic scope" value="Eukaryota"/>
</dbReference>
<reference evidence="3" key="1">
    <citation type="journal article" date="2011" name="PLoS Pathog.">
        <title>Comparative genomics yields insights into niche adaptation of plant vascular wilt pathogens.</title>
        <authorList>
            <person name="Klosterman S.J."/>
            <person name="Subbarao K.V."/>
            <person name="Kang S."/>
            <person name="Veronese P."/>
            <person name="Gold S.E."/>
            <person name="Thomma B.P.H.J."/>
            <person name="Chen Z."/>
            <person name="Henrissat B."/>
            <person name="Lee Y.-H."/>
            <person name="Park J."/>
            <person name="Garcia-Pedrajas M.D."/>
            <person name="Barbara D.J."/>
            <person name="Anchieta A."/>
            <person name="de Jonge R."/>
            <person name="Santhanam P."/>
            <person name="Maruthachalam K."/>
            <person name="Atallah Z."/>
            <person name="Amyotte S.G."/>
            <person name="Paz Z."/>
            <person name="Inderbitzin P."/>
            <person name="Hayes R.J."/>
            <person name="Heiman D.I."/>
            <person name="Young S."/>
            <person name="Zeng Q."/>
            <person name="Engels R."/>
            <person name="Galagan J."/>
            <person name="Cuomo C.A."/>
            <person name="Dobinson K.F."/>
            <person name="Ma L.-J."/>
        </authorList>
    </citation>
    <scope>NUCLEOTIDE SEQUENCE [LARGE SCALE GENOMIC DNA]</scope>
    <source>
        <strain evidence="3">VaMs.102 / ATCC MYA-4576 / FGSC 10136</strain>
    </source>
</reference>
<evidence type="ECO:0000313" key="3">
    <source>
        <dbReference type="Proteomes" id="UP000008698"/>
    </source>
</evidence>
<feature type="compositionally biased region" description="Polar residues" evidence="1">
    <location>
        <begin position="617"/>
        <end position="627"/>
    </location>
</feature>
<sequence>MADLNCYSYYNGARHGHSWLEGLSSEATGDTTNIDNYPDWLKHYKTDEQEGDHCLSCHELPRDEARHCKRCGSVYCNTSCSKKASTIHRELCRTYTSLAKQTRPTTDFYMALLFPAYTSAPDLIWVRMNDTSISVDLDHPELAQLSVECNPDPWGSASSILCNDLPFMQNTKLGHALTLISPVGETTEGLEDKWLNRSVRRYAPRHNLYPWHGPLIFVSWHVDEDAQFQKLCDISMRDYHHAIKVLLEWHANPCVLYPSRFGPTIAHTIVNAQEPQTAPKTKSMKKRERRKKAQARRKLEAAQATEAKALTAEEDAFLAATRVPLPESPVSEASQDDTAAPEDKEEHTGCSVTLDADSEVKIMVQDGEAPQDMSKMRPASSEPGTKVLHPEPDLHEDSQLLLPEKQDNDKFGVHATQPCTHEDSKNSKGTRTEAHNCSDEERDDAGHPEPELTFNDETDTSSPGEVPPHIDHEQPGPQTENEVYEVPSQGPTSKDLNKICQASTIDTSCYTMSEESSFSSTMADDDDDDDDDTEPSTGRQQKGRKDKKDAQLHELMILFEKRAMRRFDELTEMVKDLSRKVDVLQKGPAKEASPDEAKQASIGGSESTGPKEDTGNKGMSVTSTFADESSDAVSDEKWKIDLSLPENTNDQAMEQAQSNSQVWETVVRRKKRAPAKTKPTSEKSKVRASLRASSKPAPKVDHTKANSASKTVFKGPLKTSCSMSRTLGAATTSNGNYERICKDLKEEASKKPEHQQKPQQANGTKEAKNLSELIHDDAVEKALPTQPESRPASTQSSRSTRSQVGPDEGSTPTAIPVQHPEALSWAEEVELSIQQPVTQGSTSPENDLPIAYPMSDSKSCTEYVDSSSLSVDESAAQNDDSVAEASIESYQEPPEHVDSSSSSVDENPTQNDDNVVEAPVEPIQEPPEHVDSSSSSVDENPTQNDDNVVEAPVEPIQEPPEHADSGIQTVQVMVQSTSNSTQANVDDSPAETLAGAHGNLTNELRDSAESLFHDPDARALVRLPPAAEPEQTLLGEPQKPQDLAAPQSQDVDVPPKEAAPPPQPSAAKKPQCSQNGQQQCVQRQEPFTQQFSQRPIVQQKHEQGHRQGPRQHTRTYPQPYPRPYPQLYAQHVQPQTQCPQQYPYPNGQQYFVTFQGAPQAHQHWQQGPQQHQQWVAPQYRMPSSALVDPTTCDQPEPNHYNYSNGPQQHQNHTTRYPRPPQRACTHSNPPAHHHAGGRGQVSLRHVPGRGRGFNPRGGLHRGRGRGHGVMAPHAQSASANTNNATNEVKNETALQPVSKNARDSADSIVDDTTDEATVQDNEAFYNRSVSVESLPLYLKSESDEEEAEEETLPKRSVSV</sequence>
<feature type="compositionally biased region" description="Acidic residues" evidence="1">
    <location>
        <begin position="523"/>
        <end position="534"/>
    </location>
</feature>
<proteinExistence type="predicted"/>
<feature type="compositionally biased region" description="Polar residues" evidence="1">
    <location>
        <begin position="489"/>
        <end position="510"/>
    </location>
</feature>
<feature type="region of interest" description="Disordered" evidence="1">
    <location>
        <begin position="1338"/>
        <end position="1359"/>
    </location>
</feature>
<dbReference type="HOGENOM" id="CLU_257126_0_0_1"/>
<feature type="compositionally biased region" description="Basic and acidic residues" evidence="1">
    <location>
        <begin position="765"/>
        <end position="780"/>
    </location>
</feature>
<dbReference type="RefSeq" id="XP_003002019.1">
    <property type="nucleotide sequence ID" value="XM_003001973.1"/>
</dbReference>
<feature type="compositionally biased region" description="Low complexity" evidence="1">
    <location>
        <begin position="511"/>
        <end position="522"/>
    </location>
</feature>
<feature type="compositionally biased region" description="Low complexity" evidence="1">
    <location>
        <begin position="1065"/>
        <end position="1084"/>
    </location>
</feature>
<feature type="compositionally biased region" description="Polar residues" evidence="1">
    <location>
        <begin position="645"/>
        <end position="663"/>
    </location>
</feature>
<keyword evidence="3" id="KW-1185">Reference proteome</keyword>
<feature type="compositionally biased region" description="Polar residues" evidence="1">
    <location>
        <begin position="1200"/>
        <end position="1214"/>
    </location>
</feature>
<gene>
    <name evidence="2" type="ORF">VDBG_07478</name>
</gene>
<dbReference type="OrthoDB" id="432970at2759"/>
<feature type="compositionally biased region" description="Basic and acidic residues" evidence="1">
    <location>
        <begin position="578"/>
        <end position="598"/>
    </location>
</feature>
<feature type="compositionally biased region" description="Basic residues" evidence="1">
    <location>
        <begin position="282"/>
        <end position="296"/>
    </location>
</feature>
<feature type="compositionally biased region" description="Polar residues" evidence="1">
    <location>
        <begin position="1085"/>
        <end position="1096"/>
    </location>
</feature>
<feature type="region of interest" description="Disordered" evidence="1">
    <location>
        <begin position="272"/>
        <end position="307"/>
    </location>
</feature>
<name>C9SRF3_VERA1</name>
<dbReference type="OMA" id="CTHEDSK"/>
<feature type="compositionally biased region" description="Low complexity" evidence="1">
    <location>
        <begin position="793"/>
        <end position="803"/>
    </location>
</feature>
<evidence type="ECO:0000256" key="1">
    <source>
        <dbReference type="SAM" id="MobiDB-lite"/>
    </source>
</evidence>
<feature type="compositionally biased region" description="Basic and acidic residues" evidence="1">
    <location>
        <begin position="420"/>
        <end position="450"/>
    </location>
</feature>
<feature type="region of interest" description="Disordered" evidence="1">
    <location>
        <begin position="1194"/>
        <end position="1239"/>
    </location>
</feature>
<dbReference type="EMBL" id="DS985223">
    <property type="protein sequence ID" value="EEY21368.1"/>
    <property type="molecule type" value="Genomic_DNA"/>
</dbReference>
<dbReference type="KEGG" id="val:VDBG_07478"/>
<feature type="compositionally biased region" description="Basic and acidic residues" evidence="1">
    <location>
        <begin position="388"/>
        <end position="412"/>
    </location>
</feature>
<feature type="region of interest" description="Disordered" evidence="1">
    <location>
        <begin position="578"/>
        <end position="964"/>
    </location>
</feature>
<feature type="compositionally biased region" description="Polar residues" evidence="1">
    <location>
        <begin position="719"/>
        <end position="736"/>
    </location>
</feature>
<organism evidence="3">
    <name type="scientific">Verticillium alfalfae (strain VaMs.102 / ATCC MYA-4576 / FGSC 10136)</name>
    <name type="common">Verticillium wilt of alfalfa</name>
    <name type="synonym">Verticillium albo-atrum</name>
    <dbReference type="NCBI Taxonomy" id="526221"/>
    <lineage>
        <taxon>Eukaryota</taxon>
        <taxon>Fungi</taxon>
        <taxon>Dikarya</taxon>
        <taxon>Ascomycota</taxon>
        <taxon>Pezizomycotina</taxon>
        <taxon>Sordariomycetes</taxon>
        <taxon>Hypocreomycetidae</taxon>
        <taxon>Glomerellales</taxon>
        <taxon>Plectosphaerellaceae</taxon>
        <taxon>Verticillium</taxon>
    </lineage>
</organism>
<dbReference type="Proteomes" id="UP000008698">
    <property type="component" value="Unassembled WGS sequence"/>
</dbReference>
<feature type="compositionally biased region" description="Polar residues" evidence="1">
    <location>
        <begin position="832"/>
        <end position="845"/>
    </location>
</feature>
<accession>C9SRF3</accession>
<protein>
    <submittedName>
        <fullName evidence="2">Predicted protein</fullName>
    </submittedName>
</protein>